<dbReference type="InterPro" id="IPR036704">
    <property type="entry name" value="RraA/RraA-like_sf"/>
</dbReference>
<sequence>MNGVIYKKIKRVKKEIIEDFKEIPTTIASDAMNRTNAMRASIKTLIENVHIVGSAITVKCMVGNNIMTHQAIYLAEPGDVIVIDARGHVDTSVWGGIQTLACKSRGISGVVIDGSVRDIQDIRKLQYPVFCTGVVPAGPHKGWGDSINIPIQCGGVSVNPGDIIIGDDDGVVVIPRNEAEEVLKRAKERIEMEKKWIEGVKHGKTTLELMELDKKIKELGVKIFEEEYEK</sequence>
<name>A0A660S5Z4_UNCT6</name>
<keyword evidence="2" id="KW-0460">Magnesium</keyword>
<proteinExistence type="predicted"/>
<protein>
    <recommendedName>
        <fullName evidence="1">Regulator of ribonuclease activity homolog</fullName>
    </recommendedName>
</protein>
<accession>A0A660S5Z4</accession>
<dbReference type="InterPro" id="IPR005493">
    <property type="entry name" value="RraA/RraA-like"/>
</dbReference>
<dbReference type="Pfam" id="PF03737">
    <property type="entry name" value="RraA-like"/>
    <property type="match status" value="1"/>
</dbReference>
<reference evidence="3 4" key="1">
    <citation type="submission" date="2018-06" db="EMBL/GenBank/DDBJ databases">
        <title>Extensive metabolic versatility and redundancy in microbially diverse, dynamic hydrothermal sediments.</title>
        <authorList>
            <person name="Dombrowski N."/>
            <person name="Teske A."/>
            <person name="Baker B.J."/>
        </authorList>
    </citation>
    <scope>NUCLEOTIDE SEQUENCE [LARGE SCALE GENOMIC DNA]</scope>
    <source>
        <strain evidence="3">B35_G9</strain>
    </source>
</reference>
<comment type="cofactor">
    <cofactor evidence="2">
        <name>Mg(2+)</name>
        <dbReference type="ChEBI" id="CHEBI:18420"/>
    </cofactor>
</comment>
<evidence type="ECO:0000256" key="2">
    <source>
        <dbReference type="PIRSR" id="PIRSR605493-1"/>
    </source>
</evidence>
<gene>
    <name evidence="3" type="ORF">DRP44_06770</name>
</gene>
<comment type="caution">
    <text evidence="3">The sequence shown here is derived from an EMBL/GenBank/DDBJ whole genome shotgun (WGS) entry which is preliminary data.</text>
</comment>
<evidence type="ECO:0000313" key="4">
    <source>
        <dbReference type="Proteomes" id="UP000282321"/>
    </source>
</evidence>
<dbReference type="Proteomes" id="UP000282321">
    <property type="component" value="Unassembled WGS sequence"/>
</dbReference>
<feature type="binding site" evidence="2">
    <location>
        <position position="118"/>
    </location>
    <ligand>
        <name>Mg(2+)</name>
        <dbReference type="ChEBI" id="CHEBI:18420"/>
    </ligand>
</feature>
<evidence type="ECO:0000313" key="3">
    <source>
        <dbReference type="EMBL" id="RKX65230.1"/>
    </source>
</evidence>
<feature type="binding site" evidence="2">
    <location>
        <position position="117"/>
    </location>
    <ligand>
        <name>substrate</name>
    </ligand>
</feature>
<dbReference type="AlphaFoldDB" id="A0A660S5Z4"/>
<dbReference type="CDD" id="cd16841">
    <property type="entry name" value="RraA_family"/>
    <property type="match status" value="1"/>
</dbReference>
<dbReference type="Gene3D" id="3.50.30.40">
    <property type="entry name" value="Ribonuclease E inhibitor RraA/RraA-like"/>
    <property type="match status" value="1"/>
</dbReference>
<dbReference type="PANTHER" id="PTHR33254:SF4">
    <property type="entry name" value="4-HYDROXY-4-METHYL-2-OXOGLUTARATE ALDOLASE 3-RELATED"/>
    <property type="match status" value="1"/>
</dbReference>
<dbReference type="SUPFAM" id="SSF89562">
    <property type="entry name" value="RraA-like"/>
    <property type="match status" value="1"/>
</dbReference>
<organism evidence="3 4">
    <name type="scientific">candidate division TA06 bacterium</name>
    <dbReference type="NCBI Taxonomy" id="2250710"/>
    <lineage>
        <taxon>Bacteria</taxon>
        <taxon>Bacteria division TA06</taxon>
    </lineage>
</organism>
<keyword evidence="2" id="KW-0479">Metal-binding</keyword>
<dbReference type="EMBL" id="QNBC01000102">
    <property type="protein sequence ID" value="RKX65230.1"/>
    <property type="molecule type" value="Genomic_DNA"/>
</dbReference>
<dbReference type="PANTHER" id="PTHR33254">
    <property type="entry name" value="4-HYDROXY-4-METHYL-2-OXOGLUTARATE ALDOLASE 3-RELATED"/>
    <property type="match status" value="1"/>
</dbReference>
<evidence type="ECO:0000256" key="1">
    <source>
        <dbReference type="ARBA" id="ARBA00029596"/>
    </source>
</evidence>
<dbReference type="GO" id="GO:0046872">
    <property type="term" value="F:metal ion binding"/>
    <property type="evidence" value="ECO:0007669"/>
    <property type="project" value="UniProtKB-KW"/>
</dbReference>